<evidence type="ECO:0000313" key="3">
    <source>
        <dbReference type="Ensembl" id="ENSLACP00000014802.1"/>
    </source>
</evidence>
<dbReference type="GeneTree" id="ENSGT00390000015980"/>
<dbReference type="OMA" id="YLTWHKV"/>
<dbReference type="EMBL" id="AFYH01131304">
    <property type="status" value="NOT_ANNOTATED_CDS"/>
    <property type="molecule type" value="Genomic_DNA"/>
</dbReference>
<protein>
    <submittedName>
        <fullName evidence="3">Uncharacterized protein</fullName>
    </submittedName>
</protein>
<dbReference type="EMBL" id="AFYH01131305">
    <property type="status" value="NOT_ANNOTATED_CDS"/>
    <property type="molecule type" value="Genomic_DNA"/>
</dbReference>
<evidence type="ECO:0000256" key="2">
    <source>
        <dbReference type="ARBA" id="ARBA00022737"/>
    </source>
</evidence>
<organism evidence="3 4">
    <name type="scientific">Latimeria chalumnae</name>
    <name type="common">Coelacanth</name>
    <dbReference type="NCBI Taxonomy" id="7897"/>
    <lineage>
        <taxon>Eukaryota</taxon>
        <taxon>Metazoa</taxon>
        <taxon>Chordata</taxon>
        <taxon>Craniata</taxon>
        <taxon>Vertebrata</taxon>
        <taxon>Euteleostomi</taxon>
        <taxon>Coelacanthiformes</taxon>
        <taxon>Coelacanthidae</taxon>
        <taxon>Latimeria</taxon>
    </lineage>
</organism>
<dbReference type="PANTHER" id="PTHR18849">
    <property type="entry name" value="LEUCINE RICH REPEAT PROTEIN"/>
    <property type="match status" value="1"/>
</dbReference>
<dbReference type="InterPro" id="IPR001611">
    <property type="entry name" value="Leu-rich_rpt"/>
</dbReference>
<evidence type="ECO:0000256" key="1">
    <source>
        <dbReference type="ARBA" id="ARBA00022614"/>
    </source>
</evidence>
<keyword evidence="4" id="KW-1185">Reference proteome</keyword>
<dbReference type="Gene3D" id="3.80.10.10">
    <property type="entry name" value="Ribonuclease Inhibitor"/>
    <property type="match status" value="1"/>
</dbReference>
<proteinExistence type="predicted"/>
<dbReference type="PANTHER" id="PTHR18849:SF4">
    <property type="entry name" value="GENE 29133-RELATED"/>
    <property type="match status" value="1"/>
</dbReference>
<name>H3AYT1_LATCH</name>
<keyword evidence="1" id="KW-0433">Leucine-rich repeat</keyword>
<reference evidence="3" key="2">
    <citation type="submission" date="2025-08" db="UniProtKB">
        <authorList>
            <consortium name="Ensembl"/>
        </authorList>
    </citation>
    <scope>IDENTIFICATION</scope>
</reference>
<reference evidence="3" key="3">
    <citation type="submission" date="2025-09" db="UniProtKB">
        <authorList>
            <consortium name="Ensembl"/>
        </authorList>
    </citation>
    <scope>IDENTIFICATION</scope>
</reference>
<sequence>LLFSSSGVITSSKSFPKSRYSDFSQTNISLPVASRSRESHKHCCDSGISSPLPSDRFKYVTWKDIKDHDVKGIQIHCARIREGPTEQELFLKRDKDVLLVKRKSRERELREERLQEDWENCKKNLLSFPLVDQDQRYDLESFSLNLELGPNKTMTLNLPSNHLDPSEPTFPLCRELNLNRNHLTSFKQLPKLPQILHLSLAENNIQTLSGLADLRKSPLESLTLKRNPCEFQEHYRSR</sequence>
<dbReference type="EMBL" id="AFYH01131306">
    <property type="status" value="NOT_ANNOTATED_CDS"/>
    <property type="molecule type" value="Genomic_DNA"/>
</dbReference>
<dbReference type="PROSITE" id="PS51450">
    <property type="entry name" value="LRR"/>
    <property type="match status" value="1"/>
</dbReference>
<dbReference type="eggNOG" id="ENOG502QV3W">
    <property type="taxonomic scope" value="Eukaryota"/>
</dbReference>
<accession>H3AYT1</accession>
<dbReference type="STRING" id="7897.ENSLACP00000014802"/>
<dbReference type="Ensembl" id="ENSLACT00000014906.1">
    <property type="protein sequence ID" value="ENSLACP00000014802.1"/>
    <property type="gene ID" value="ENSLACG00000013030.1"/>
</dbReference>
<dbReference type="SUPFAM" id="SSF52058">
    <property type="entry name" value="L domain-like"/>
    <property type="match status" value="1"/>
</dbReference>
<dbReference type="HOGENOM" id="CLU_066083_0_0_1"/>
<evidence type="ECO:0000313" key="4">
    <source>
        <dbReference type="Proteomes" id="UP000008672"/>
    </source>
</evidence>
<dbReference type="InterPro" id="IPR032675">
    <property type="entry name" value="LRR_dom_sf"/>
</dbReference>
<dbReference type="AlphaFoldDB" id="H3AYT1"/>
<dbReference type="Bgee" id="ENSLACG00000013030">
    <property type="expression patterns" value="Expressed in pectoral fin and 1 other cell type or tissue"/>
</dbReference>
<keyword evidence="2" id="KW-0677">Repeat</keyword>
<dbReference type="InParanoid" id="H3AYT1"/>
<reference evidence="4" key="1">
    <citation type="submission" date="2011-08" db="EMBL/GenBank/DDBJ databases">
        <title>The draft genome of Latimeria chalumnae.</title>
        <authorList>
            <person name="Di Palma F."/>
            <person name="Alfoldi J."/>
            <person name="Johnson J."/>
            <person name="Berlin A."/>
            <person name="Gnerre S."/>
            <person name="Jaffe D."/>
            <person name="MacCallum I."/>
            <person name="Young S."/>
            <person name="Walker B.J."/>
            <person name="Lander E."/>
            <person name="Lindblad-Toh K."/>
        </authorList>
    </citation>
    <scope>NUCLEOTIDE SEQUENCE [LARGE SCALE GENOMIC DNA]</scope>
    <source>
        <strain evidence="4">Wild caught</strain>
    </source>
</reference>
<dbReference type="Proteomes" id="UP000008672">
    <property type="component" value="Unassembled WGS sequence"/>
</dbReference>